<organism evidence="1">
    <name type="scientific">uncultured Rubrobacteraceae bacterium</name>
    <dbReference type="NCBI Taxonomy" id="349277"/>
    <lineage>
        <taxon>Bacteria</taxon>
        <taxon>Bacillati</taxon>
        <taxon>Actinomycetota</taxon>
        <taxon>Rubrobacteria</taxon>
        <taxon>Rubrobacterales</taxon>
        <taxon>Rubrobacteraceae</taxon>
        <taxon>environmental samples</taxon>
    </lineage>
</organism>
<sequence length="202" mass="21894">MHEVRLTSLEKIEASDGEVRILANSGDLALVFPRALWKQALAETPAPMEPSVSELQELEALKRQLKDHGGENSFATVLEDVLCGEGETGEQLDLVLRPAGMFAATTGYLFVPVVSPEHVSRLKESMEGETFIEGAYIIGAAAEAEALTAGSEGVKVLSVRGKRCSSSRFELAPELWQVLSEKLGWNNVEPVAPMDTDLRKEG</sequence>
<gene>
    <name evidence="1" type="ORF">AVDCRST_MAG37-3279</name>
</gene>
<accession>A0A6J4R551</accession>
<proteinExistence type="predicted"/>
<evidence type="ECO:0000313" key="1">
    <source>
        <dbReference type="EMBL" id="CAA9457601.1"/>
    </source>
</evidence>
<dbReference type="EMBL" id="CADCVD010000164">
    <property type="protein sequence ID" value="CAA9457601.1"/>
    <property type="molecule type" value="Genomic_DNA"/>
</dbReference>
<dbReference type="AlphaFoldDB" id="A0A6J4R551"/>
<reference evidence="1" key="1">
    <citation type="submission" date="2020-02" db="EMBL/GenBank/DDBJ databases">
        <authorList>
            <person name="Meier V. D."/>
        </authorList>
    </citation>
    <scope>NUCLEOTIDE SEQUENCE</scope>
    <source>
        <strain evidence="1">AVDCRST_MAG37</strain>
    </source>
</reference>
<protein>
    <submittedName>
        <fullName evidence="1">Uncharacterized protein</fullName>
    </submittedName>
</protein>
<name>A0A6J4R551_9ACTN</name>